<sequence>MKQITVQYLQFQVTDDTFECLEQYNVKKLIGKGAYGKVCSAEDKENGDIVAIKKISSTFRNSQDARRTLTEIETLAHLSGHENIVAVRDIFPSPNLPEFDDLYVVYDIMETDLHQVLKSPQQLLADQIKFFMYQLLRGLKFIHSAGIIHRDLKPSNLLLNSTCDLKICDFGLSAWFGQQDAVPEYVVTRWYRAPEILLSCTGYDYKVDIWSAGCIFAECLGRRPLFPGTDWIHTLSLIYRVLGNPSESTVNAMDLSDSLRQYLYSVPQQDPIPFEKLFPNADAEGIDLLNRMLTFDAKKRLTAEEALQHPYFSSLHVTLDEPLHQNNGYTTKRNSLDMRSIREIREKIFSHILVHHPEFECRI</sequence>
<dbReference type="PROSITE" id="PS00107">
    <property type="entry name" value="PROTEIN_KINASE_ATP"/>
    <property type="match status" value="1"/>
</dbReference>
<dbReference type="EMBL" id="HBFV01000676">
    <property type="protein sequence ID" value="CAD8928116.1"/>
    <property type="molecule type" value="Transcribed_RNA"/>
</dbReference>
<gene>
    <name evidence="10" type="ORF">POKL1161_LOCUS469</name>
</gene>
<name>A0A7S1CVG2_9CHLO</name>
<evidence type="ECO:0000256" key="2">
    <source>
        <dbReference type="ARBA" id="ARBA00022527"/>
    </source>
</evidence>
<evidence type="ECO:0000256" key="7">
    <source>
        <dbReference type="PROSITE-ProRule" id="PRU10141"/>
    </source>
</evidence>
<dbReference type="GO" id="GO:0004674">
    <property type="term" value="F:protein serine/threonine kinase activity"/>
    <property type="evidence" value="ECO:0007669"/>
    <property type="project" value="UniProtKB-KW"/>
</dbReference>
<evidence type="ECO:0000256" key="6">
    <source>
        <dbReference type="ARBA" id="ARBA00022840"/>
    </source>
</evidence>
<dbReference type="InterPro" id="IPR017441">
    <property type="entry name" value="Protein_kinase_ATP_BS"/>
</dbReference>
<keyword evidence="6 7" id="KW-0067">ATP-binding</keyword>
<dbReference type="FunFam" id="1.10.510.10:FF:000040">
    <property type="entry name" value="Mitogen-activated protein kinase"/>
    <property type="match status" value="1"/>
</dbReference>
<dbReference type="Pfam" id="PF00069">
    <property type="entry name" value="Pkinase"/>
    <property type="match status" value="1"/>
</dbReference>
<dbReference type="InterPro" id="IPR050117">
    <property type="entry name" value="MAPK"/>
</dbReference>
<evidence type="ECO:0000256" key="1">
    <source>
        <dbReference type="ARBA" id="ARBA00008832"/>
    </source>
</evidence>
<dbReference type="InterPro" id="IPR008271">
    <property type="entry name" value="Ser/Thr_kinase_AS"/>
</dbReference>
<dbReference type="PROSITE" id="PS00108">
    <property type="entry name" value="PROTEIN_KINASE_ST"/>
    <property type="match status" value="1"/>
</dbReference>
<organism evidence="10">
    <name type="scientific">Picochlorum oklahomense</name>
    <dbReference type="NCBI Taxonomy" id="249345"/>
    <lineage>
        <taxon>Eukaryota</taxon>
        <taxon>Viridiplantae</taxon>
        <taxon>Chlorophyta</taxon>
        <taxon>core chlorophytes</taxon>
        <taxon>Trebouxiophyceae</taxon>
        <taxon>Trebouxiophyceae incertae sedis</taxon>
        <taxon>Picochlorum</taxon>
    </lineage>
</organism>
<evidence type="ECO:0000256" key="5">
    <source>
        <dbReference type="ARBA" id="ARBA00022777"/>
    </source>
</evidence>
<dbReference type="SUPFAM" id="SSF56112">
    <property type="entry name" value="Protein kinase-like (PK-like)"/>
    <property type="match status" value="1"/>
</dbReference>
<keyword evidence="3" id="KW-0808">Transferase</keyword>
<dbReference type="CDD" id="cd07834">
    <property type="entry name" value="STKc_MAPK"/>
    <property type="match status" value="1"/>
</dbReference>
<dbReference type="FunFam" id="3.30.200.20:FF:000046">
    <property type="entry name" value="Mitogen-activated protein kinase"/>
    <property type="match status" value="1"/>
</dbReference>
<dbReference type="GO" id="GO:0005524">
    <property type="term" value="F:ATP binding"/>
    <property type="evidence" value="ECO:0007669"/>
    <property type="project" value="UniProtKB-UniRule"/>
</dbReference>
<comment type="similarity">
    <text evidence="1">Belongs to the protein kinase superfamily. CMGC Ser/Thr protein kinase family. MAP kinase subfamily.</text>
</comment>
<evidence type="ECO:0000256" key="4">
    <source>
        <dbReference type="ARBA" id="ARBA00022741"/>
    </source>
</evidence>
<accession>A0A7S1CVG2</accession>
<keyword evidence="5" id="KW-0418">Kinase</keyword>
<dbReference type="InterPro" id="IPR000719">
    <property type="entry name" value="Prot_kinase_dom"/>
</dbReference>
<evidence type="ECO:0000259" key="9">
    <source>
        <dbReference type="PROSITE" id="PS50011"/>
    </source>
</evidence>
<dbReference type="Gene3D" id="1.10.510.10">
    <property type="entry name" value="Transferase(Phosphotransferase) domain 1"/>
    <property type="match status" value="1"/>
</dbReference>
<dbReference type="PROSITE" id="PS50011">
    <property type="entry name" value="PROTEIN_KINASE_DOM"/>
    <property type="match status" value="1"/>
</dbReference>
<dbReference type="Gene3D" id="3.30.200.20">
    <property type="entry name" value="Phosphorylase Kinase, domain 1"/>
    <property type="match status" value="1"/>
</dbReference>
<evidence type="ECO:0000313" key="10">
    <source>
        <dbReference type="EMBL" id="CAD8928116.1"/>
    </source>
</evidence>
<dbReference type="SMART" id="SM00220">
    <property type="entry name" value="S_TKc"/>
    <property type="match status" value="1"/>
</dbReference>
<evidence type="ECO:0000256" key="8">
    <source>
        <dbReference type="RuleBase" id="RU000304"/>
    </source>
</evidence>
<evidence type="ECO:0000256" key="3">
    <source>
        <dbReference type="ARBA" id="ARBA00022679"/>
    </source>
</evidence>
<proteinExistence type="inferred from homology"/>
<feature type="binding site" evidence="7">
    <location>
        <position position="54"/>
    </location>
    <ligand>
        <name>ATP</name>
        <dbReference type="ChEBI" id="CHEBI:30616"/>
    </ligand>
</feature>
<dbReference type="InterPro" id="IPR011009">
    <property type="entry name" value="Kinase-like_dom_sf"/>
</dbReference>
<reference evidence="10" key="1">
    <citation type="submission" date="2021-01" db="EMBL/GenBank/DDBJ databases">
        <authorList>
            <person name="Corre E."/>
            <person name="Pelletier E."/>
            <person name="Niang G."/>
            <person name="Scheremetjew M."/>
            <person name="Finn R."/>
            <person name="Kale V."/>
            <person name="Holt S."/>
            <person name="Cochrane G."/>
            <person name="Meng A."/>
            <person name="Brown T."/>
            <person name="Cohen L."/>
        </authorList>
    </citation>
    <scope>NUCLEOTIDE SEQUENCE</scope>
    <source>
        <strain evidence="10">CCMP2329</strain>
    </source>
</reference>
<protein>
    <recommendedName>
        <fullName evidence="9">Protein kinase domain-containing protein</fullName>
    </recommendedName>
</protein>
<dbReference type="AlphaFoldDB" id="A0A7S1CVG2"/>
<feature type="domain" description="Protein kinase" evidence="9">
    <location>
        <begin position="24"/>
        <end position="312"/>
    </location>
</feature>
<keyword evidence="4 7" id="KW-0547">Nucleotide-binding</keyword>
<dbReference type="PANTHER" id="PTHR24055">
    <property type="entry name" value="MITOGEN-ACTIVATED PROTEIN KINASE"/>
    <property type="match status" value="1"/>
</dbReference>
<keyword evidence="2 8" id="KW-0723">Serine/threonine-protein kinase</keyword>